<evidence type="ECO:0000313" key="2">
    <source>
        <dbReference type="Proteomes" id="UP000652153"/>
    </source>
</evidence>
<organism evidence="1 2">
    <name type="scientific">Paenibacillus silvae</name>
    <dbReference type="NCBI Taxonomy" id="1325358"/>
    <lineage>
        <taxon>Bacteria</taxon>
        <taxon>Bacillati</taxon>
        <taxon>Bacillota</taxon>
        <taxon>Bacilli</taxon>
        <taxon>Bacillales</taxon>
        <taxon>Paenibacillaceae</taxon>
        <taxon>Paenibacillus</taxon>
    </lineage>
</organism>
<sequence>MQGKQGQEGDLVKFSISRVWTTLPWGRGRAGHKGSAVPAASLQKARWLCMAHARGSVDRRSVRGHGRAGPLQVLVAAVGRVGKSDRPSGGGAGATG</sequence>
<accession>A0ABQ1ZRP1</accession>
<evidence type="ECO:0000313" key="1">
    <source>
        <dbReference type="EMBL" id="GGH73006.1"/>
    </source>
</evidence>
<keyword evidence="2" id="KW-1185">Reference proteome</keyword>
<protein>
    <submittedName>
        <fullName evidence="1">Uncharacterized protein</fullName>
    </submittedName>
</protein>
<dbReference type="Proteomes" id="UP000652153">
    <property type="component" value="Unassembled WGS sequence"/>
</dbReference>
<reference evidence="2" key="1">
    <citation type="journal article" date="2019" name="Int. J. Syst. Evol. Microbiol.">
        <title>The Global Catalogue of Microorganisms (GCM) 10K type strain sequencing project: providing services to taxonomists for standard genome sequencing and annotation.</title>
        <authorList>
            <consortium name="The Broad Institute Genomics Platform"/>
            <consortium name="The Broad Institute Genome Sequencing Center for Infectious Disease"/>
            <person name="Wu L."/>
            <person name="Ma J."/>
        </authorList>
    </citation>
    <scope>NUCLEOTIDE SEQUENCE [LARGE SCALE GENOMIC DNA]</scope>
    <source>
        <strain evidence="2">CGMCC 1.12770</strain>
    </source>
</reference>
<proteinExistence type="predicted"/>
<name>A0ABQ1ZRP1_9BACL</name>
<comment type="caution">
    <text evidence="1">The sequence shown here is derived from an EMBL/GenBank/DDBJ whole genome shotgun (WGS) entry which is preliminary data.</text>
</comment>
<gene>
    <name evidence="1" type="ORF">GCM10008014_59880</name>
</gene>
<dbReference type="EMBL" id="BMFU01000027">
    <property type="protein sequence ID" value="GGH73006.1"/>
    <property type="molecule type" value="Genomic_DNA"/>
</dbReference>